<organism evidence="2 5">
    <name type="scientific">Halococcus dombrowskii</name>
    <dbReference type="NCBI Taxonomy" id="179637"/>
    <lineage>
        <taxon>Archaea</taxon>
        <taxon>Methanobacteriati</taxon>
        <taxon>Methanobacteriota</taxon>
        <taxon>Stenosarchaea group</taxon>
        <taxon>Halobacteria</taxon>
        <taxon>Halobacteriales</taxon>
        <taxon>Halococcaceae</taxon>
        <taxon>Halococcus</taxon>
    </lineage>
</organism>
<keyword evidence="4" id="KW-1185">Reference proteome</keyword>
<protein>
    <recommendedName>
        <fullName evidence="6">DUF2269 family protein</fullName>
    </recommendedName>
</protein>
<name>A0AAV3SJ93_HALDO</name>
<evidence type="ECO:0008006" key="6">
    <source>
        <dbReference type="Google" id="ProtNLM"/>
    </source>
</evidence>
<feature type="transmembrane region" description="Helical" evidence="1">
    <location>
        <begin position="124"/>
        <end position="144"/>
    </location>
</feature>
<evidence type="ECO:0000313" key="3">
    <source>
        <dbReference type="EMBL" id="UOO96367.1"/>
    </source>
</evidence>
<keyword evidence="1" id="KW-0472">Membrane</keyword>
<dbReference type="AlphaFoldDB" id="A0AAV3SJ93"/>
<evidence type="ECO:0000313" key="2">
    <source>
        <dbReference type="EMBL" id="GAA0468464.1"/>
    </source>
</evidence>
<dbReference type="RefSeq" id="WP_244705004.1">
    <property type="nucleotide sequence ID" value="NZ_BAAADN010000043.1"/>
</dbReference>
<accession>A0AAV3SJ93</accession>
<dbReference type="GeneID" id="71761502"/>
<feature type="transmembrane region" description="Helical" evidence="1">
    <location>
        <begin position="48"/>
        <end position="67"/>
    </location>
</feature>
<evidence type="ECO:0000313" key="5">
    <source>
        <dbReference type="Proteomes" id="UP001500962"/>
    </source>
</evidence>
<dbReference type="Proteomes" id="UP001500962">
    <property type="component" value="Unassembled WGS sequence"/>
</dbReference>
<gene>
    <name evidence="2" type="ORF">GCM10008985_26840</name>
    <name evidence="3" type="ORF">MUK72_06600</name>
</gene>
<dbReference type="Proteomes" id="UP000830542">
    <property type="component" value="Chromosome"/>
</dbReference>
<feature type="transmembrane region" description="Helical" evidence="1">
    <location>
        <begin position="25"/>
        <end position="42"/>
    </location>
</feature>
<sequence>MATVTEPTSSVEEIRFVVGAAGSRYAFTAAGSILGLPVVAFLSGSETLLFYVHVGLGAFWFGLDYFFRYVMAPALDRAGPETAAAVIPHLTPKIMVVGESLTIGTIGSGIALAYRLGYWSSPTIYLWGALGVTGVMLLIAFGPLHSLQTAMLVELASPDPDGGRVGRLNDRALRWLMGMTGLMLVVIAMMTGLRGLLPAAGG</sequence>
<feature type="transmembrane region" description="Helical" evidence="1">
    <location>
        <begin position="175"/>
        <end position="197"/>
    </location>
</feature>
<keyword evidence="1" id="KW-0812">Transmembrane</keyword>
<dbReference type="KEGG" id="hdo:MUK72_06600"/>
<proteinExistence type="predicted"/>
<keyword evidence="1" id="KW-1133">Transmembrane helix</keyword>
<evidence type="ECO:0000256" key="1">
    <source>
        <dbReference type="SAM" id="Phobius"/>
    </source>
</evidence>
<evidence type="ECO:0000313" key="4">
    <source>
        <dbReference type="Proteomes" id="UP000830542"/>
    </source>
</evidence>
<reference evidence="2" key="1">
    <citation type="journal article" date="2014" name="Int. J. Syst. Evol. Microbiol.">
        <title>Complete genome sequence of Corynebacterium casei LMG S-19264T (=DSM 44701T), isolated from a smear-ripened cheese.</title>
        <authorList>
            <consortium name="US DOE Joint Genome Institute (JGI-PGF)"/>
            <person name="Walter F."/>
            <person name="Albersmeier A."/>
            <person name="Kalinowski J."/>
            <person name="Ruckert C."/>
        </authorList>
    </citation>
    <scope>NUCLEOTIDE SEQUENCE</scope>
    <source>
        <strain evidence="2">JCM 12289</strain>
    </source>
</reference>
<dbReference type="EMBL" id="CP095005">
    <property type="protein sequence ID" value="UOO96367.1"/>
    <property type="molecule type" value="Genomic_DNA"/>
</dbReference>
<reference evidence="3" key="2">
    <citation type="submission" date="2022-04" db="EMBL/GenBank/DDBJ databases">
        <title>Sequencing and genomic assembly of Halococcus dombrowskii.</title>
        <authorList>
            <person name="Lim S.W."/>
            <person name="MacLea K.S."/>
        </authorList>
    </citation>
    <scope>NUCLEOTIDE SEQUENCE</scope>
    <source>
        <strain evidence="3">H4</strain>
    </source>
</reference>
<dbReference type="EMBL" id="BAAADN010000043">
    <property type="protein sequence ID" value="GAA0468464.1"/>
    <property type="molecule type" value="Genomic_DNA"/>
</dbReference>
<reference evidence="2" key="3">
    <citation type="submission" date="2023-12" db="EMBL/GenBank/DDBJ databases">
        <authorList>
            <person name="Sun Q."/>
            <person name="Inoue M."/>
        </authorList>
    </citation>
    <scope>NUCLEOTIDE SEQUENCE</scope>
    <source>
        <strain evidence="2">JCM 12289</strain>
    </source>
</reference>